<dbReference type="AlphaFoldDB" id="A0A417YDU2"/>
<dbReference type="Proteomes" id="UP000285456">
    <property type="component" value="Unassembled WGS sequence"/>
</dbReference>
<gene>
    <name evidence="1" type="ORF">D1B32_15295</name>
</gene>
<protein>
    <submittedName>
        <fullName evidence="1">Uncharacterized protein</fullName>
    </submittedName>
</protein>
<dbReference type="EMBL" id="QWEH01000011">
    <property type="protein sequence ID" value="RHW30788.1"/>
    <property type="molecule type" value="Genomic_DNA"/>
</dbReference>
<name>A0A417YDU2_9BACI</name>
<organism evidence="1 2">
    <name type="scientific">Oceanobacillus profundus</name>
    <dbReference type="NCBI Taxonomy" id="372463"/>
    <lineage>
        <taxon>Bacteria</taxon>
        <taxon>Bacillati</taxon>
        <taxon>Bacillota</taxon>
        <taxon>Bacilli</taxon>
        <taxon>Bacillales</taxon>
        <taxon>Bacillaceae</taxon>
        <taxon>Oceanobacillus</taxon>
    </lineage>
</organism>
<evidence type="ECO:0000313" key="2">
    <source>
        <dbReference type="Proteomes" id="UP000285456"/>
    </source>
</evidence>
<keyword evidence="2" id="KW-1185">Reference proteome</keyword>
<dbReference type="OrthoDB" id="2655672at2"/>
<proteinExistence type="predicted"/>
<dbReference type="RefSeq" id="WP_095310952.1">
    <property type="nucleotide sequence ID" value="NZ_JAMAWL010000002.1"/>
</dbReference>
<sequence length="72" mass="8311">MSSYQAFLQEKQLIDEFVNNGYKITAITGSLDGDKVEFRKEGLIKMKSILLLNADSRKYVTTLLIKRQLQKQ</sequence>
<reference evidence="1 2" key="1">
    <citation type="journal article" date="2007" name="Int. J. Syst. Evol. Microbiol.">
        <title>Oceanobacillus profundus sp. nov., isolated from a deep-sea sediment core.</title>
        <authorList>
            <person name="Kim Y.G."/>
            <person name="Choi D.H."/>
            <person name="Hyun S."/>
            <person name="Cho B.C."/>
        </authorList>
    </citation>
    <scope>NUCLEOTIDE SEQUENCE [LARGE SCALE GENOMIC DNA]</scope>
    <source>
        <strain evidence="1 2">DSM 18246</strain>
    </source>
</reference>
<evidence type="ECO:0000313" key="1">
    <source>
        <dbReference type="EMBL" id="RHW30788.1"/>
    </source>
</evidence>
<comment type="caution">
    <text evidence="1">The sequence shown here is derived from an EMBL/GenBank/DDBJ whole genome shotgun (WGS) entry which is preliminary data.</text>
</comment>
<accession>A0A417YDU2</accession>